<evidence type="ECO:0000256" key="1">
    <source>
        <dbReference type="SAM" id="MobiDB-lite"/>
    </source>
</evidence>
<feature type="region of interest" description="Disordered" evidence="1">
    <location>
        <begin position="415"/>
        <end position="476"/>
    </location>
</feature>
<feature type="compositionally biased region" description="Polar residues" evidence="1">
    <location>
        <begin position="446"/>
        <end position="474"/>
    </location>
</feature>
<dbReference type="AlphaFoldDB" id="A0A699JXL6"/>
<feature type="compositionally biased region" description="Acidic residues" evidence="1">
    <location>
        <begin position="174"/>
        <end position="188"/>
    </location>
</feature>
<name>A0A699JXL6_TANCI</name>
<organism evidence="2">
    <name type="scientific">Tanacetum cinerariifolium</name>
    <name type="common">Dalmatian daisy</name>
    <name type="synonym">Chrysanthemum cinerariifolium</name>
    <dbReference type="NCBI Taxonomy" id="118510"/>
    <lineage>
        <taxon>Eukaryota</taxon>
        <taxon>Viridiplantae</taxon>
        <taxon>Streptophyta</taxon>
        <taxon>Embryophyta</taxon>
        <taxon>Tracheophyta</taxon>
        <taxon>Spermatophyta</taxon>
        <taxon>Magnoliopsida</taxon>
        <taxon>eudicotyledons</taxon>
        <taxon>Gunneridae</taxon>
        <taxon>Pentapetalae</taxon>
        <taxon>asterids</taxon>
        <taxon>campanulids</taxon>
        <taxon>Asterales</taxon>
        <taxon>Asteraceae</taxon>
        <taxon>Asteroideae</taxon>
        <taxon>Anthemideae</taxon>
        <taxon>Anthemidinae</taxon>
        <taxon>Tanacetum</taxon>
    </lineage>
</organism>
<proteinExistence type="predicted"/>
<evidence type="ECO:0000313" key="2">
    <source>
        <dbReference type="EMBL" id="GFA64798.1"/>
    </source>
</evidence>
<gene>
    <name evidence="2" type="ORF">Tci_636770</name>
</gene>
<reference evidence="2" key="1">
    <citation type="journal article" date="2019" name="Sci. Rep.">
        <title>Draft genome of Tanacetum cinerariifolium, the natural source of mosquito coil.</title>
        <authorList>
            <person name="Yamashiro T."/>
            <person name="Shiraishi A."/>
            <person name="Satake H."/>
            <person name="Nakayama K."/>
        </authorList>
    </citation>
    <scope>NUCLEOTIDE SEQUENCE</scope>
</reference>
<protein>
    <submittedName>
        <fullName evidence="2">Uncharacterized protein</fullName>
    </submittedName>
</protein>
<feature type="compositionally biased region" description="Basic and acidic residues" evidence="1">
    <location>
        <begin position="139"/>
        <end position="152"/>
    </location>
</feature>
<feature type="compositionally biased region" description="Basic and acidic residues" evidence="1">
    <location>
        <begin position="433"/>
        <end position="443"/>
    </location>
</feature>
<comment type="caution">
    <text evidence="2">The sequence shown here is derived from an EMBL/GenBank/DDBJ whole genome shotgun (WGS) entry which is preliminary data.</text>
</comment>
<feature type="region of interest" description="Disordered" evidence="1">
    <location>
        <begin position="86"/>
        <end position="256"/>
    </location>
</feature>
<feature type="compositionally biased region" description="Acidic residues" evidence="1">
    <location>
        <begin position="198"/>
        <end position="225"/>
    </location>
</feature>
<dbReference type="EMBL" id="BKCJ010461555">
    <property type="protein sequence ID" value="GFA64798.1"/>
    <property type="molecule type" value="Genomic_DNA"/>
</dbReference>
<sequence>MYYPRFTKVIIDYFMTRKPSISKRNRINWYYVRDDILFSTIKVVTRHQTTQQYGAILPIELTTDEIKNSKAYKEYYACAMGEAAPKPKVSARKKKGESASFTTPPTPTPTTTVESAPRLSATAKGKQPARATTPTEPTDMERTEAEQLKIEELSWNSFDDEDVGGHEEGNKSDESDDERDEGSDNDSDETVKAGAGKDDDDNDDEDDDDNDEEEELAKDDEEDTETESKEESNDEEDQELRLSEEERIQEEEDADELYRDVNINQGRGLQVTQNVEDSHVTLTPVNPDGVDSIFTTASSPIVSLQSQTPIMTPSTISTITTSGEAPIPPLTIPSIILENLPKFNSAFRLEERLRTSYAIAVDLSEMELKKILIEKMEGNKSIQRSDEQQNHYKALVEAYDADKAILETYGDSTILKRRREDDDQEGPSAGSDRGSKRQKEGGEHASASTPSENATEGAGRSTTGSQSRQMSSCESAFAEEPVQTTCQMEEPLHLVFKTGADDQPIVQTSQHPEWFSQPRRPPSPDRAWNTTLPAAQGDAQSWISDLARQTDARSSFNELLDTPIDFSNFIMNRLNVDTLTLDLLAGLTYELMRGSCTSLTELEYRPLISWIGSTPKVNSIHIICCSLYR</sequence>
<feature type="compositionally biased region" description="Basic and acidic residues" evidence="1">
    <location>
        <begin position="163"/>
        <end position="173"/>
    </location>
</feature>
<accession>A0A699JXL6</accession>